<evidence type="ECO:0000313" key="5">
    <source>
        <dbReference type="Proteomes" id="UP001527099"/>
    </source>
</evidence>
<dbReference type="PANTHER" id="PTHR43420:SF47">
    <property type="entry name" value="N-ACETYLTRANSFERASE DOMAIN-CONTAINING PROTEIN"/>
    <property type="match status" value="1"/>
</dbReference>
<proteinExistence type="predicted"/>
<evidence type="ECO:0000256" key="2">
    <source>
        <dbReference type="ARBA" id="ARBA00023315"/>
    </source>
</evidence>
<dbReference type="Gene3D" id="3.40.630.30">
    <property type="match status" value="1"/>
</dbReference>
<dbReference type="SUPFAM" id="SSF55729">
    <property type="entry name" value="Acyl-CoA N-acyltransferases (Nat)"/>
    <property type="match status" value="1"/>
</dbReference>
<evidence type="ECO:0000259" key="3">
    <source>
        <dbReference type="PROSITE" id="PS51186"/>
    </source>
</evidence>
<keyword evidence="5" id="KW-1185">Reference proteome</keyword>
<gene>
    <name evidence="4" type="ORF">M5X19_30880</name>
</gene>
<dbReference type="CDD" id="cd04301">
    <property type="entry name" value="NAT_SF"/>
    <property type="match status" value="1"/>
</dbReference>
<dbReference type="PROSITE" id="PS51186">
    <property type="entry name" value="GNAT"/>
    <property type="match status" value="1"/>
</dbReference>
<sequence>MQVEQFQLLDGHSLRNLYTSVTQHLRREGVKQWDRFYPNRFIIQSDLQNGSLFGVKQSNTVIAAVGVDEKQSSRYDILDWTDRQGKPGCVHRLAVHPEFQRRGLGKILLGFAEQYALDQTFTSIRLDVFSANDTAVRMYEQAGYERIGTIRFPFRQKPYYCFEKILGSRVP</sequence>
<dbReference type="Proteomes" id="UP001527099">
    <property type="component" value="Unassembled WGS sequence"/>
</dbReference>
<dbReference type="InterPro" id="IPR050680">
    <property type="entry name" value="YpeA/RimI_acetyltransf"/>
</dbReference>
<dbReference type="EMBL" id="JAMDMX010000131">
    <property type="protein sequence ID" value="MCY9697232.1"/>
    <property type="molecule type" value="Genomic_DNA"/>
</dbReference>
<keyword evidence="1" id="KW-0808">Transferase</keyword>
<dbReference type="Pfam" id="PF00583">
    <property type="entry name" value="Acetyltransf_1"/>
    <property type="match status" value="1"/>
</dbReference>
<feature type="domain" description="N-acetyltransferase" evidence="3">
    <location>
        <begin position="1"/>
        <end position="166"/>
    </location>
</feature>
<accession>A0ABT4GM00</accession>
<evidence type="ECO:0000313" key="4">
    <source>
        <dbReference type="EMBL" id="MCY9697232.1"/>
    </source>
</evidence>
<protein>
    <submittedName>
        <fullName evidence="4">GNAT family N-acetyltransferase</fullName>
    </submittedName>
</protein>
<evidence type="ECO:0000256" key="1">
    <source>
        <dbReference type="ARBA" id="ARBA00022679"/>
    </source>
</evidence>
<keyword evidence="2" id="KW-0012">Acyltransferase</keyword>
<reference evidence="4 5" key="1">
    <citation type="submission" date="2022-05" db="EMBL/GenBank/DDBJ databases">
        <title>Genome Sequencing of Bee-Associated Microbes.</title>
        <authorList>
            <person name="Dunlap C."/>
        </authorList>
    </citation>
    <scope>NUCLEOTIDE SEQUENCE [LARGE SCALE GENOMIC DNA]</scope>
    <source>
        <strain evidence="4 5">NRRL B-14421</strain>
    </source>
</reference>
<name>A0ABT4GM00_9BACL</name>
<dbReference type="InterPro" id="IPR000182">
    <property type="entry name" value="GNAT_dom"/>
</dbReference>
<organism evidence="4 5">
    <name type="scientific">Paenibacillus alginolyticus</name>
    <dbReference type="NCBI Taxonomy" id="59839"/>
    <lineage>
        <taxon>Bacteria</taxon>
        <taxon>Bacillati</taxon>
        <taxon>Bacillota</taxon>
        <taxon>Bacilli</taxon>
        <taxon>Bacillales</taxon>
        <taxon>Paenibacillaceae</taxon>
        <taxon>Paenibacillus</taxon>
    </lineage>
</organism>
<comment type="caution">
    <text evidence="4">The sequence shown here is derived from an EMBL/GenBank/DDBJ whole genome shotgun (WGS) entry which is preliminary data.</text>
</comment>
<dbReference type="RefSeq" id="WP_268618042.1">
    <property type="nucleotide sequence ID" value="NZ_JAMDMX010000131.1"/>
</dbReference>
<dbReference type="InterPro" id="IPR016181">
    <property type="entry name" value="Acyl_CoA_acyltransferase"/>
</dbReference>
<dbReference type="PANTHER" id="PTHR43420">
    <property type="entry name" value="ACETYLTRANSFERASE"/>
    <property type="match status" value="1"/>
</dbReference>